<evidence type="ECO:0000313" key="2">
    <source>
        <dbReference type="EMBL" id="GEU80829.1"/>
    </source>
</evidence>
<keyword evidence="2" id="KW-0430">Lectin</keyword>
<organism evidence="2">
    <name type="scientific">Tanacetum cinerariifolium</name>
    <name type="common">Dalmatian daisy</name>
    <name type="synonym">Chrysanthemum cinerariifolium</name>
    <dbReference type="NCBI Taxonomy" id="118510"/>
    <lineage>
        <taxon>Eukaryota</taxon>
        <taxon>Viridiplantae</taxon>
        <taxon>Streptophyta</taxon>
        <taxon>Embryophyta</taxon>
        <taxon>Tracheophyta</taxon>
        <taxon>Spermatophyta</taxon>
        <taxon>Magnoliopsida</taxon>
        <taxon>eudicotyledons</taxon>
        <taxon>Gunneridae</taxon>
        <taxon>Pentapetalae</taxon>
        <taxon>asterids</taxon>
        <taxon>campanulids</taxon>
        <taxon>Asterales</taxon>
        <taxon>Asteraceae</taxon>
        <taxon>Asteroideae</taxon>
        <taxon>Anthemideae</taxon>
        <taxon>Anthemidinae</taxon>
        <taxon>Tanacetum</taxon>
    </lineage>
</organism>
<evidence type="ECO:0000256" key="1">
    <source>
        <dbReference type="SAM" id="MobiDB-lite"/>
    </source>
</evidence>
<comment type="caution">
    <text evidence="2">The sequence shown here is derived from an EMBL/GenBank/DDBJ whole genome shotgun (WGS) entry which is preliminary data.</text>
</comment>
<dbReference type="EMBL" id="BKCJ010008153">
    <property type="protein sequence ID" value="GEU80829.1"/>
    <property type="molecule type" value="Genomic_DNA"/>
</dbReference>
<dbReference type="AlphaFoldDB" id="A0A6L2N5C9"/>
<sequence length="129" mass="14881">QLEPSNVPKPETVEPNVLASEKILMAPFKRKKKDQIKITGTTRLCYLFDEDSNDKEEDLDEDSSDQEEDLEKDLDEDLSDQAEDLYEDSSDPDVLYDEDSIDLEEYLGLFDESDQEEDLGEDDSDDGWF</sequence>
<proteinExistence type="predicted"/>
<dbReference type="GO" id="GO:0030246">
    <property type="term" value="F:carbohydrate binding"/>
    <property type="evidence" value="ECO:0007669"/>
    <property type="project" value="UniProtKB-KW"/>
</dbReference>
<reference evidence="2" key="1">
    <citation type="journal article" date="2019" name="Sci. Rep.">
        <title>Draft genome of Tanacetum cinerariifolium, the natural source of mosquito coil.</title>
        <authorList>
            <person name="Yamashiro T."/>
            <person name="Shiraishi A."/>
            <person name="Satake H."/>
            <person name="Nakayama K."/>
        </authorList>
    </citation>
    <scope>NUCLEOTIDE SEQUENCE</scope>
</reference>
<gene>
    <name evidence="2" type="ORF">Tci_052807</name>
</gene>
<name>A0A6L2N5C9_TANCI</name>
<protein>
    <submittedName>
        <fullName evidence="2">Concanavalin A-like lectin/glucanase domain-containing protein</fullName>
    </submittedName>
</protein>
<feature type="region of interest" description="Disordered" evidence="1">
    <location>
        <begin position="50"/>
        <end position="95"/>
    </location>
</feature>
<accession>A0A6L2N5C9</accession>
<feature type="region of interest" description="Disordered" evidence="1">
    <location>
        <begin position="109"/>
        <end position="129"/>
    </location>
</feature>
<feature type="non-terminal residue" evidence="2">
    <location>
        <position position="1"/>
    </location>
</feature>